<comment type="caution">
    <text evidence="1">The sequence shown here is derived from an EMBL/GenBank/DDBJ whole genome shotgun (WGS) entry which is preliminary data.</text>
</comment>
<name>A0A6B0THP9_9RHOB</name>
<protein>
    <recommendedName>
        <fullName evidence="3">SH3 domain-containing protein</fullName>
    </recommendedName>
</protein>
<dbReference type="AlphaFoldDB" id="A0A6B0THP9"/>
<dbReference type="Gene3D" id="2.60.120.380">
    <property type="match status" value="1"/>
</dbReference>
<dbReference type="EMBL" id="WUWG01000001">
    <property type="protein sequence ID" value="MXU63937.1"/>
    <property type="molecule type" value="Genomic_DNA"/>
</dbReference>
<dbReference type="RefSeq" id="WP_160850929.1">
    <property type="nucleotide sequence ID" value="NZ_WUWG01000001.1"/>
</dbReference>
<proteinExistence type="predicted"/>
<evidence type="ECO:0000313" key="2">
    <source>
        <dbReference type="Proteomes" id="UP000436016"/>
    </source>
</evidence>
<gene>
    <name evidence="1" type="ORF">GSH16_00660</name>
</gene>
<evidence type="ECO:0000313" key="1">
    <source>
        <dbReference type="EMBL" id="MXU63937.1"/>
    </source>
</evidence>
<organism evidence="1 2">
    <name type="scientific">Oceanomicrobium pacificus</name>
    <dbReference type="NCBI Taxonomy" id="2692916"/>
    <lineage>
        <taxon>Bacteria</taxon>
        <taxon>Pseudomonadati</taxon>
        <taxon>Pseudomonadota</taxon>
        <taxon>Alphaproteobacteria</taxon>
        <taxon>Rhodobacterales</taxon>
        <taxon>Paracoccaceae</taxon>
        <taxon>Oceanomicrobium</taxon>
    </lineage>
</organism>
<reference evidence="1 2" key="1">
    <citation type="submission" date="2019-12" db="EMBL/GenBank/DDBJ databases">
        <title>Strain KN286 was isolated from seawater, which was collected from Caroline Seamount in the tropical western Pacific.</title>
        <authorList>
            <person name="Wang Q."/>
        </authorList>
    </citation>
    <scope>NUCLEOTIDE SEQUENCE [LARGE SCALE GENOMIC DNA]</scope>
    <source>
        <strain evidence="1 2">KN286</strain>
    </source>
</reference>
<accession>A0A6B0THP9</accession>
<evidence type="ECO:0008006" key="3">
    <source>
        <dbReference type="Google" id="ProtNLM"/>
    </source>
</evidence>
<sequence>MQGLRIISGRGLALALGLLFAGPVLADDIRTVLLDPASADGVVVLEDAVRGYEITDYLVPLAEGQTLRVTAEAGDPPAYMNLIAPGQKDVAFFIGASEGDSYEGRTDRTGNYKLRLYQMRSAARRGEVAPYTLRLETEGAPPELSEDHLIVAGLSGRLALREAPEKDAPLITRLGAGLTLDSRGCKDEGGQWWCEVALPQDAGISGWASADYLFPAIAPPDMKQDARVEGGPFHATGAVSCGRRRDALSAQCDFGVVRFGDGNGLVSLTLPDGKATGLLFEEGAPAGLVRLDASAPALPPLSVEQQGDLFRVTIGLYAFEIPEAVIRGG</sequence>
<keyword evidence="2" id="KW-1185">Reference proteome</keyword>
<dbReference type="Proteomes" id="UP000436016">
    <property type="component" value="Unassembled WGS sequence"/>
</dbReference>